<organism evidence="1 2">
    <name type="scientific">Odoribacter splanchnicus</name>
    <dbReference type="NCBI Taxonomy" id="28118"/>
    <lineage>
        <taxon>Bacteria</taxon>
        <taxon>Pseudomonadati</taxon>
        <taxon>Bacteroidota</taxon>
        <taxon>Bacteroidia</taxon>
        <taxon>Bacteroidales</taxon>
        <taxon>Odoribacteraceae</taxon>
        <taxon>Odoribacter</taxon>
    </lineage>
</organism>
<evidence type="ECO:0000313" key="1">
    <source>
        <dbReference type="EMBL" id="RGU54286.1"/>
    </source>
</evidence>
<gene>
    <name evidence="1" type="ORF">DWW57_16755</name>
</gene>
<evidence type="ECO:0000313" key="2">
    <source>
        <dbReference type="Proteomes" id="UP000284243"/>
    </source>
</evidence>
<accession>A0A1Y3Y4L8</accession>
<name>A0A1Y3Y4L8_9BACT</name>
<sequence length="66" mass="7471">MACGCFVTAVGAADRSESLMNEILGRDDKLYKKRYFSSYSNFKGYKSYNGWSNSETFVSLETFVTV</sequence>
<proteinExistence type="predicted"/>
<protein>
    <submittedName>
        <fullName evidence="1">Uncharacterized protein</fullName>
    </submittedName>
</protein>
<dbReference type="AlphaFoldDB" id="A0A1Y3Y4L8"/>
<dbReference type="Proteomes" id="UP000284243">
    <property type="component" value="Unassembled WGS sequence"/>
</dbReference>
<dbReference type="EMBL" id="QRYC01000034">
    <property type="protein sequence ID" value="RGU54286.1"/>
    <property type="molecule type" value="Genomic_DNA"/>
</dbReference>
<reference evidence="1 2" key="1">
    <citation type="submission" date="2018-08" db="EMBL/GenBank/DDBJ databases">
        <title>A genome reference for cultivated species of the human gut microbiota.</title>
        <authorList>
            <person name="Zou Y."/>
            <person name="Xue W."/>
            <person name="Luo G."/>
        </authorList>
    </citation>
    <scope>NUCLEOTIDE SEQUENCE [LARGE SCALE GENOMIC DNA]</scope>
    <source>
        <strain evidence="1 2">AF16-14</strain>
    </source>
</reference>
<comment type="caution">
    <text evidence="1">The sequence shown here is derived from an EMBL/GenBank/DDBJ whole genome shotgun (WGS) entry which is preliminary data.</text>
</comment>